<keyword evidence="3" id="KW-0808">Transferase</keyword>
<evidence type="ECO:0000256" key="6">
    <source>
        <dbReference type="SAM" id="MobiDB-lite"/>
    </source>
</evidence>
<protein>
    <recommendedName>
        <fullName evidence="7">Methyltransferase domain-containing protein</fullName>
    </recommendedName>
</protein>
<dbReference type="Proteomes" id="UP000284657">
    <property type="component" value="Unassembled WGS sequence"/>
</dbReference>
<evidence type="ECO:0000256" key="2">
    <source>
        <dbReference type="ARBA" id="ARBA00022603"/>
    </source>
</evidence>
<accession>A0A3R7GPH6</accession>
<evidence type="ECO:0000256" key="1">
    <source>
        <dbReference type="ARBA" id="ARBA00010633"/>
    </source>
</evidence>
<keyword evidence="2" id="KW-0489">Methyltransferase</keyword>
<keyword evidence="4" id="KW-0949">S-adenosyl-L-methionine</keyword>
<feature type="coiled-coil region" evidence="5">
    <location>
        <begin position="190"/>
        <end position="252"/>
    </location>
</feature>
<dbReference type="PANTHER" id="PTHR13610">
    <property type="entry name" value="METHYLTRANSFERASE DOMAIN-CONTAINING PROTEIN"/>
    <property type="match status" value="1"/>
</dbReference>
<dbReference type="CDD" id="cd02440">
    <property type="entry name" value="AdoMet_MTases"/>
    <property type="match status" value="1"/>
</dbReference>
<dbReference type="InterPro" id="IPR029063">
    <property type="entry name" value="SAM-dependent_MTases_sf"/>
</dbReference>
<evidence type="ECO:0000256" key="3">
    <source>
        <dbReference type="ARBA" id="ARBA00022679"/>
    </source>
</evidence>
<dbReference type="GO" id="GO:0032259">
    <property type="term" value="P:methylation"/>
    <property type="evidence" value="ECO:0007669"/>
    <property type="project" value="UniProtKB-KW"/>
</dbReference>
<dbReference type="EMBL" id="MBAD02000478">
    <property type="protein sequence ID" value="RLN67135.1"/>
    <property type="molecule type" value="Genomic_DNA"/>
</dbReference>
<dbReference type="GO" id="GO:1905706">
    <property type="term" value="P:regulation of mitochondrial ATP synthesis coupled proton transport"/>
    <property type="evidence" value="ECO:0007669"/>
    <property type="project" value="TreeGrafter"/>
</dbReference>
<keyword evidence="5" id="KW-0175">Coiled coil</keyword>
<dbReference type="Pfam" id="PF13649">
    <property type="entry name" value="Methyltransf_25"/>
    <property type="match status" value="1"/>
</dbReference>
<dbReference type="Gene3D" id="3.40.50.150">
    <property type="entry name" value="Vaccinia Virus protein VP39"/>
    <property type="match status" value="1"/>
</dbReference>
<feature type="region of interest" description="Disordered" evidence="6">
    <location>
        <begin position="166"/>
        <end position="186"/>
    </location>
</feature>
<organism evidence="8 9">
    <name type="scientific">Phytophthora kernoviae</name>
    <dbReference type="NCBI Taxonomy" id="325452"/>
    <lineage>
        <taxon>Eukaryota</taxon>
        <taxon>Sar</taxon>
        <taxon>Stramenopiles</taxon>
        <taxon>Oomycota</taxon>
        <taxon>Peronosporomycetes</taxon>
        <taxon>Peronosporales</taxon>
        <taxon>Peronosporaceae</taxon>
        <taxon>Phytophthora</taxon>
    </lineage>
</organism>
<reference evidence="8 9" key="1">
    <citation type="submission" date="2018-07" db="EMBL/GenBank/DDBJ databases">
        <title>Genome sequencing of oomycete isolates from Chile give support for New Zealand origin for Phytophthora kernoviae and make available the first Nothophytophthora sp. genome.</title>
        <authorList>
            <person name="Studholme D.J."/>
            <person name="Sanfuentes E."/>
            <person name="Panda P."/>
            <person name="Hill R."/>
            <person name="Sambles C."/>
            <person name="Grant M."/>
            <person name="Williams N.M."/>
            <person name="Mcdougal R.L."/>
        </authorList>
    </citation>
    <scope>NUCLEOTIDE SEQUENCE [LARGE SCALE GENOMIC DNA]</scope>
    <source>
        <strain evidence="8">Chile7</strain>
    </source>
</reference>
<proteinExistence type="inferred from homology"/>
<dbReference type="PANTHER" id="PTHR13610:SF11">
    <property type="entry name" value="METHYLTRANSFERASE DOMAIN-CONTAINING PROTEIN"/>
    <property type="match status" value="1"/>
</dbReference>
<evidence type="ECO:0000256" key="5">
    <source>
        <dbReference type="SAM" id="Coils"/>
    </source>
</evidence>
<evidence type="ECO:0000313" key="9">
    <source>
        <dbReference type="Proteomes" id="UP000284657"/>
    </source>
</evidence>
<evidence type="ECO:0000313" key="8">
    <source>
        <dbReference type="EMBL" id="RLN67135.1"/>
    </source>
</evidence>
<comment type="caution">
    <text evidence="8">The sequence shown here is derived from an EMBL/GenBank/DDBJ whole genome shotgun (WGS) entry which is preliminary data.</text>
</comment>
<dbReference type="GO" id="GO:0005739">
    <property type="term" value="C:mitochondrion"/>
    <property type="evidence" value="ECO:0007669"/>
    <property type="project" value="TreeGrafter"/>
</dbReference>
<dbReference type="InterPro" id="IPR041698">
    <property type="entry name" value="Methyltransf_25"/>
</dbReference>
<dbReference type="InterPro" id="IPR026170">
    <property type="entry name" value="FAM173A/B"/>
</dbReference>
<dbReference type="AlphaFoldDB" id="A0A3R7GPH6"/>
<gene>
    <name evidence="8" type="ORF">BBJ29_003431</name>
</gene>
<feature type="coiled-coil region" evidence="5">
    <location>
        <begin position="86"/>
        <end position="155"/>
    </location>
</feature>
<evidence type="ECO:0000259" key="7">
    <source>
        <dbReference type="Pfam" id="PF13649"/>
    </source>
</evidence>
<dbReference type="SUPFAM" id="SSF53335">
    <property type="entry name" value="S-adenosyl-L-methionine-dependent methyltransferases"/>
    <property type="match status" value="1"/>
</dbReference>
<comment type="similarity">
    <text evidence="1">Belongs to the ANT/ATPSC lysine N-methyltransferase family.</text>
</comment>
<evidence type="ECO:0000256" key="4">
    <source>
        <dbReference type="ARBA" id="ARBA00022691"/>
    </source>
</evidence>
<feature type="domain" description="Methyltransferase" evidence="7">
    <location>
        <begin position="320"/>
        <end position="387"/>
    </location>
</feature>
<name>A0A3R7GPH6_9STRA</name>
<sequence length="456" mass="51704">MSAEDELLSVPTEALAIYEPVAIEEDNEAEAVDEKSLDDTREERWPQFENIFRARLALVEAEGELETAWDLSSCAQREWSTLDEKLLDLQDEHDESCEAIELLERRIIKLLQDRDLAIAETYTTEKQIQDAEFFKMRQQQRRQQEEEEQKKARVASALRKLLLRRGSTENDDATASPASSPDHKFSDKDVHRLQKELADSKVAAALAKAELDERRNALRRAERQFTDVKLTLAQAQTEEDDLQVSLQQLARARRSSTESRAMEAKPVYFQEPDEDESEEEQNPGAFMWIEGDSLAPPCQSERDVVSKIVEIARVTPDDVVVDLGCGDGRICIEAAKRFGARARGVEIEEFLIKRFRELIVANDLQQLVTVSHGDLLEEDLSDATVIVTYLLPDALDELMPKFTKLLGQEGKNVRIICNTWGIRGLTPSERHDAGPYGNVPLFVYRSNCSQSPSRLA</sequence>
<dbReference type="GO" id="GO:0016279">
    <property type="term" value="F:protein-lysine N-methyltransferase activity"/>
    <property type="evidence" value="ECO:0007669"/>
    <property type="project" value="InterPro"/>
</dbReference>